<accession>A0A0D3F7V0</accession>
<dbReference type="EnsemblPlants" id="OBART02G24820.1">
    <property type="protein sequence ID" value="OBART02G24820.1"/>
    <property type="gene ID" value="OBART02G24820"/>
</dbReference>
<dbReference type="PANTHER" id="PTHR33377:SF36">
    <property type="entry name" value="OS01G0720900 PROTEIN"/>
    <property type="match status" value="1"/>
</dbReference>
<evidence type="ECO:0000256" key="3">
    <source>
        <dbReference type="ARBA" id="ARBA00022737"/>
    </source>
</evidence>
<dbReference type="Proteomes" id="UP000026960">
    <property type="component" value="Chromosome 2"/>
</dbReference>
<comment type="similarity">
    <text evidence="1">Belongs to the disease resistance NB-LRR family.</text>
</comment>
<dbReference type="GO" id="GO:0043531">
    <property type="term" value="F:ADP binding"/>
    <property type="evidence" value="ECO:0007669"/>
    <property type="project" value="InterPro"/>
</dbReference>
<evidence type="ECO:0000313" key="8">
    <source>
        <dbReference type="EnsemblPlants" id="OBART02G24820.1"/>
    </source>
</evidence>
<dbReference type="Gene3D" id="1.20.5.4130">
    <property type="match status" value="1"/>
</dbReference>
<evidence type="ECO:0000313" key="9">
    <source>
        <dbReference type="Proteomes" id="UP000026960"/>
    </source>
</evidence>
<dbReference type="InterPro" id="IPR027417">
    <property type="entry name" value="P-loop_NTPase"/>
</dbReference>
<dbReference type="PaxDb" id="65489-OBART02G24820.1"/>
<evidence type="ECO:0000256" key="6">
    <source>
        <dbReference type="SAM" id="Coils"/>
    </source>
</evidence>
<reference evidence="8" key="1">
    <citation type="journal article" date="2009" name="Rice">
        <title>De Novo Next Generation Sequencing of Plant Genomes.</title>
        <authorList>
            <person name="Rounsley S."/>
            <person name="Marri P.R."/>
            <person name="Yu Y."/>
            <person name="He R."/>
            <person name="Sisneros N."/>
            <person name="Goicoechea J.L."/>
            <person name="Lee S.J."/>
            <person name="Angelova A."/>
            <person name="Kudrna D."/>
            <person name="Luo M."/>
            <person name="Affourtit J."/>
            <person name="Desany B."/>
            <person name="Knight J."/>
            <person name="Niazi F."/>
            <person name="Egholm M."/>
            <person name="Wing R.A."/>
        </authorList>
    </citation>
    <scope>NUCLEOTIDE SEQUENCE [LARGE SCALE GENOMIC DNA]</scope>
    <source>
        <strain evidence="8">cv. IRGC 105608</strain>
    </source>
</reference>
<keyword evidence="5" id="KW-0611">Plant defense</keyword>
<feature type="coiled-coil region" evidence="6">
    <location>
        <begin position="21"/>
        <end position="55"/>
    </location>
</feature>
<feature type="domain" description="Disease resistance N-terminal" evidence="7">
    <location>
        <begin position="10"/>
        <end position="91"/>
    </location>
</feature>
<evidence type="ECO:0000256" key="1">
    <source>
        <dbReference type="ARBA" id="ARBA00008894"/>
    </source>
</evidence>
<dbReference type="PANTHER" id="PTHR33377">
    <property type="entry name" value="OS10G0134700 PROTEIN-RELATED"/>
    <property type="match status" value="1"/>
</dbReference>
<proteinExistence type="inferred from homology"/>
<name>A0A0D3F7V0_9ORYZ</name>
<organism evidence="8">
    <name type="scientific">Oryza barthii</name>
    <dbReference type="NCBI Taxonomy" id="65489"/>
    <lineage>
        <taxon>Eukaryota</taxon>
        <taxon>Viridiplantae</taxon>
        <taxon>Streptophyta</taxon>
        <taxon>Embryophyta</taxon>
        <taxon>Tracheophyta</taxon>
        <taxon>Spermatophyta</taxon>
        <taxon>Magnoliopsida</taxon>
        <taxon>Liliopsida</taxon>
        <taxon>Poales</taxon>
        <taxon>Poaceae</taxon>
        <taxon>BOP clade</taxon>
        <taxon>Oryzoideae</taxon>
        <taxon>Oryzeae</taxon>
        <taxon>Oryzinae</taxon>
        <taxon>Oryza</taxon>
    </lineage>
</organism>
<protein>
    <recommendedName>
        <fullName evidence="7">Disease resistance N-terminal domain-containing protein</fullName>
    </recommendedName>
</protein>
<keyword evidence="2" id="KW-0433">Leucine-rich repeat</keyword>
<dbReference type="AlphaFoldDB" id="A0A0D3F7V0"/>
<reference evidence="8" key="2">
    <citation type="submission" date="2015-03" db="UniProtKB">
        <authorList>
            <consortium name="EnsemblPlants"/>
        </authorList>
    </citation>
    <scope>IDENTIFICATION</scope>
</reference>
<dbReference type="Pfam" id="PF18052">
    <property type="entry name" value="Rx_N"/>
    <property type="match status" value="1"/>
</dbReference>
<evidence type="ECO:0000256" key="4">
    <source>
        <dbReference type="ARBA" id="ARBA00022741"/>
    </source>
</evidence>
<evidence type="ECO:0000259" key="7">
    <source>
        <dbReference type="Pfam" id="PF18052"/>
    </source>
</evidence>
<keyword evidence="4" id="KW-0547">Nucleotide-binding</keyword>
<dbReference type="Gene3D" id="3.40.50.300">
    <property type="entry name" value="P-loop containing nucleotide triphosphate hydrolases"/>
    <property type="match status" value="1"/>
</dbReference>
<dbReference type="GO" id="GO:0006952">
    <property type="term" value="P:defense response"/>
    <property type="evidence" value="ECO:0007669"/>
    <property type="project" value="UniProtKB-KW"/>
</dbReference>
<keyword evidence="9" id="KW-1185">Reference proteome</keyword>
<sequence>METFLSAVLADLLSRSISFVIDRYCQQQQGVEENLQQLQRMLLRIQTVVEEANGRRITNQAMLLQLKTMRNVMYRGYYFLDNFRYQIALGHAPDEVDDHSLASFPFNPLKRFRFSTMARKIVSEDQEKKELLKMLGRLESIISEEFVMSLRSYPRMVRQPYCSYLLLENCMFGRQAEQERIISFLLESHRAGAEGVAVLPIIGPARVGKSTLVENVCHDERVRKYFSTIVFYYTGSTEGAVADTGVIKHQNPASTKQSLVVIELVDDMDDETWRRILSSLRGDNIAAPVSKIIITSQSNKIATFGTTETLQLDMLPKEAFWYFLKTIAFGSTNPEEEPKLTSICMEIAAQANGAFLHANIIGGILRSNFSVQFWYKVLKRMKIITNWHFRLLGEHPRDMFAAKSGRTIVWFSKLNRFVPVTYNEASSSRLNDHPTSNAFIAKKGQLDENIDALEWQSSIPPYYKYRTRYAMIEQPNMEAIPLSLIRFQMLGINLFKAGASSHLSRCPRRLCKLSSTFRCTLKLRTEFELTFLPASCASAALTTAKPVAPWYHRRDGPPKNLRLSILAVAGKQDRHCHNSAVVIL</sequence>
<dbReference type="SUPFAM" id="SSF52540">
    <property type="entry name" value="P-loop containing nucleoside triphosphate hydrolases"/>
    <property type="match status" value="1"/>
</dbReference>
<keyword evidence="6" id="KW-0175">Coiled coil</keyword>
<evidence type="ECO:0000256" key="5">
    <source>
        <dbReference type="ARBA" id="ARBA00022821"/>
    </source>
</evidence>
<dbReference type="eggNOG" id="KOG4658">
    <property type="taxonomic scope" value="Eukaryota"/>
</dbReference>
<evidence type="ECO:0000256" key="2">
    <source>
        <dbReference type="ARBA" id="ARBA00022614"/>
    </source>
</evidence>
<dbReference type="STRING" id="65489.A0A0D3F7V0"/>
<keyword evidence="3" id="KW-0677">Repeat</keyword>
<dbReference type="InterPro" id="IPR041118">
    <property type="entry name" value="Rx_N"/>
</dbReference>
<dbReference type="Gramene" id="OBART02G24820.1">
    <property type="protein sequence ID" value="OBART02G24820.1"/>
    <property type="gene ID" value="OBART02G24820"/>
</dbReference>